<organism evidence="4 5">
    <name type="scientific">Colocasia esculenta</name>
    <name type="common">Wild taro</name>
    <name type="synonym">Arum esculentum</name>
    <dbReference type="NCBI Taxonomy" id="4460"/>
    <lineage>
        <taxon>Eukaryota</taxon>
        <taxon>Viridiplantae</taxon>
        <taxon>Streptophyta</taxon>
        <taxon>Embryophyta</taxon>
        <taxon>Tracheophyta</taxon>
        <taxon>Spermatophyta</taxon>
        <taxon>Magnoliopsida</taxon>
        <taxon>Liliopsida</taxon>
        <taxon>Araceae</taxon>
        <taxon>Aroideae</taxon>
        <taxon>Colocasieae</taxon>
        <taxon>Colocasia</taxon>
    </lineage>
</organism>
<keyword evidence="5" id="KW-1185">Reference proteome</keyword>
<evidence type="ECO:0000259" key="3">
    <source>
        <dbReference type="PROSITE" id="PS50011"/>
    </source>
</evidence>
<accession>A0A843V6T5</accession>
<reference evidence="4" key="1">
    <citation type="submission" date="2017-07" db="EMBL/GenBank/DDBJ databases">
        <title>Taro Niue Genome Assembly and Annotation.</title>
        <authorList>
            <person name="Atibalentja N."/>
            <person name="Keating K."/>
            <person name="Fields C.J."/>
        </authorList>
    </citation>
    <scope>NUCLEOTIDE SEQUENCE</scope>
    <source>
        <strain evidence="4">Niue_2</strain>
        <tissue evidence="4">Leaf</tissue>
    </source>
</reference>
<evidence type="ECO:0000313" key="4">
    <source>
        <dbReference type="EMBL" id="MQL91818.1"/>
    </source>
</evidence>
<dbReference type="InterPro" id="IPR000719">
    <property type="entry name" value="Prot_kinase_dom"/>
</dbReference>
<evidence type="ECO:0000313" key="5">
    <source>
        <dbReference type="Proteomes" id="UP000652761"/>
    </source>
</evidence>
<keyword evidence="2" id="KW-0067">ATP-binding</keyword>
<dbReference type="InterPro" id="IPR050528">
    <property type="entry name" value="L-type_Lectin-RKs"/>
</dbReference>
<evidence type="ECO:0000256" key="2">
    <source>
        <dbReference type="ARBA" id="ARBA00022840"/>
    </source>
</evidence>
<dbReference type="AlphaFoldDB" id="A0A843V6T5"/>
<dbReference type="SUPFAM" id="SSF56112">
    <property type="entry name" value="Protein kinase-like (PK-like)"/>
    <property type="match status" value="1"/>
</dbReference>
<dbReference type="InterPro" id="IPR011009">
    <property type="entry name" value="Kinase-like_dom_sf"/>
</dbReference>
<dbReference type="Gene3D" id="1.10.510.10">
    <property type="entry name" value="Transferase(Phosphotransferase) domain 1"/>
    <property type="match status" value="1"/>
</dbReference>
<protein>
    <recommendedName>
        <fullName evidence="3">Protein kinase domain-containing protein</fullName>
    </recommendedName>
</protein>
<proteinExistence type="predicted"/>
<gene>
    <name evidence="4" type="ORF">Taro_024435</name>
</gene>
<name>A0A843V6T5_COLES</name>
<comment type="caution">
    <text evidence="4">The sequence shown here is derived from an EMBL/GenBank/DDBJ whole genome shotgun (WGS) entry which is preliminary data.</text>
</comment>
<dbReference type="GO" id="GO:0004672">
    <property type="term" value="F:protein kinase activity"/>
    <property type="evidence" value="ECO:0007669"/>
    <property type="project" value="InterPro"/>
</dbReference>
<feature type="domain" description="Protein kinase" evidence="3">
    <location>
        <begin position="1"/>
        <end position="81"/>
    </location>
</feature>
<dbReference type="GO" id="GO:0005524">
    <property type="term" value="F:ATP binding"/>
    <property type="evidence" value="ECO:0007669"/>
    <property type="project" value="UniProtKB-KW"/>
</dbReference>
<dbReference type="EMBL" id="NMUH01001382">
    <property type="protein sequence ID" value="MQL91818.1"/>
    <property type="molecule type" value="Genomic_DNA"/>
</dbReference>
<dbReference type="PROSITE" id="PS50011">
    <property type="entry name" value="PROTEIN_KINASE_DOM"/>
    <property type="match status" value="1"/>
</dbReference>
<dbReference type="OrthoDB" id="683371at2759"/>
<evidence type="ECO:0000256" key="1">
    <source>
        <dbReference type="ARBA" id="ARBA00022741"/>
    </source>
</evidence>
<sequence length="81" mass="9807">MINWEHGFRIIRGTVLTMFYLHEEWKKLIFHKDIKTMFNLNAKLNDKLEEFGLPQLYDHEAHPRTTNVMGMLRYIAPSYPR</sequence>
<dbReference type="PANTHER" id="PTHR27007">
    <property type="match status" value="1"/>
</dbReference>
<keyword evidence="1" id="KW-0547">Nucleotide-binding</keyword>
<dbReference type="Proteomes" id="UP000652761">
    <property type="component" value="Unassembled WGS sequence"/>
</dbReference>